<proteinExistence type="predicted"/>
<protein>
    <submittedName>
        <fullName evidence="1">Uncharacterized protein</fullName>
    </submittedName>
</protein>
<dbReference type="AlphaFoldDB" id="A0AAP0MMI9"/>
<gene>
    <name evidence="1" type="ORF">WN944_005651</name>
</gene>
<organism evidence="1 2">
    <name type="scientific">Citrus x changshan-huyou</name>
    <dbReference type="NCBI Taxonomy" id="2935761"/>
    <lineage>
        <taxon>Eukaryota</taxon>
        <taxon>Viridiplantae</taxon>
        <taxon>Streptophyta</taxon>
        <taxon>Embryophyta</taxon>
        <taxon>Tracheophyta</taxon>
        <taxon>Spermatophyta</taxon>
        <taxon>Magnoliopsida</taxon>
        <taxon>eudicotyledons</taxon>
        <taxon>Gunneridae</taxon>
        <taxon>Pentapetalae</taxon>
        <taxon>rosids</taxon>
        <taxon>malvids</taxon>
        <taxon>Sapindales</taxon>
        <taxon>Rutaceae</taxon>
        <taxon>Aurantioideae</taxon>
        <taxon>Citrus</taxon>
    </lineage>
</organism>
<name>A0AAP0MMI9_9ROSI</name>
<reference evidence="1 2" key="1">
    <citation type="submission" date="2024-05" db="EMBL/GenBank/DDBJ databases">
        <title>Haplotype-resolved chromosome-level genome assembly of Huyou (Citrus changshanensis).</title>
        <authorList>
            <person name="Miao C."/>
            <person name="Chen W."/>
            <person name="Wu Y."/>
            <person name="Wang L."/>
            <person name="Zhao S."/>
            <person name="Grierson D."/>
            <person name="Xu C."/>
            <person name="Chen K."/>
        </authorList>
    </citation>
    <scope>NUCLEOTIDE SEQUENCE [LARGE SCALE GENOMIC DNA]</scope>
    <source>
        <strain evidence="1">01-14</strain>
        <tissue evidence="1">Leaf</tissue>
    </source>
</reference>
<evidence type="ECO:0000313" key="2">
    <source>
        <dbReference type="Proteomes" id="UP001428341"/>
    </source>
</evidence>
<comment type="caution">
    <text evidence="1">The sequence shown here is derived from an EMBL/GenBank/DDBJ whole genome shotgun (WGS) entry which is preliminary data.</text>
</comment>
<accession>A0AAP0MMI9</accession>
<dbReference type="EMBL" id="JBCGBO010000003">
    <property type="protein sequence ID" value="KAK9213666.1"/>
    <property type="molecule type" value="Genomic_DNA"/>
</dbReference>
<sequence>MGWILDFGYWVWVWVDGSQDAGLGRLLGMGFGLAIRGRPHQLLFSLGSVGKGWKIAGMDGRFMSWSRKFRQECGSGSGSKKSYSHG</sequence>
<dbReference type="Proteomes" id="UP001428341">
    <property type="component" value="Unassembled WGS sequence"/>
</dbReference>
<keyword evidence="2" id="KW-1185">Reference proteome</keyword>
<evidence type="ECO:0000313" key="1">
    <source>
        <dbReference type="EMBL" id="KAK9213666.1"/>
    </source>
</evidence>